<sequence length="57" mass="5985">MAGDFIRVKCNDCENEQIVFGNASTTVNCAVCGTTLATPTGGQAEIPHDIVETVDAR</sequence>
<evidence type="ECO:0000256" key="6">
    <source>
        <dbReference type="HAMAP-Rule" id="MF_00371"/>
    </source>
</evidence>
<evidence type="ECO:0000256" key="3">
    <source>
        <dbReference type="ARBA" id="ARBA00022833"/>
    </source>
</evidence>
<evidence type="ECO:0000256" key="7">
    <source>
        <dbReference type="RuleBase" id="RU000671"/>
    </source>
</evidence>
<keyword evidence="2 6" id="KW-0863">Zinc-finger</keyword>
<keyword evidence="4 6" id="KW-0689">Ribosomal protein</keyword>
<dbReference type="GO" id="GO:0008270">
    <property type="term" value="F:zinc ion binding"/>
    <property type="evidence" value="ECO:0007669"/>
    <property type="project" value="UniProtKB-UniRule"/>
</dbReference>
<dbReference type="EMBL" id="FNIA01000002">
    <property type="protein sequence ID" value="SDM42332.1"/>
    <property type="molecule type" value="Genomic_DNA"/>
</dbReference>
<dbReference type="AlphaFoldDB" id="A0A1G9T3W9"/>
<dbReference type="STRING" id="996166.SAMN05192554_102118"/>
<dbReference type="GO" id="GO:0003735">
    <property type="term" value="F:structural constituent of ribosome"/>
    <property type="evidence" value="ECO:0007669"/>
    <property type="project" value="InterPro"/>
</dbReference>
<dbReference type="Gene3D" id="2.20.25.100">
    <property type="entry name" value="Zn-binding ribosomal proteins"/>
    <property type="match status" value="1"/>
</dbReference>
<evidence type="ECO:0000256" key="1">
    <source>
        <dbReference type="ARBA" id="ARBA00010919"/>
    </source>
</evidence>
<dbReference type="InterPro" id="IPR000592">
    <property type="entry name" value="Ribosomal_eS27"/>
</dbReference>
<gene>
    <name evidence="6" type="primary">rps27e</name>
    <name evidence="8" type="ORF">SAMN05192554_102118</name>
</gene>
<dbReference type="OrthoDB" id="5718at2157"/>
<proteinExistence type="inferred from homology"/>
<keyword evidence="5 6" id="KW-0687">Ribonucleoprotein</keyword>
<protein>
    <recommendedName>
        <fullName evidence="6">Small ribosomal subunit protein eS27</fullName>
    </recommendedName>
</protein>
<reference evidence="8 9" key="1">
    <citation type="submission" date="2016-10" db="EMBL/GenBank/DDBJ databases">
        <authorList>
            <person name="de Groot N.N."/>
        </authorList>
    </citation>
    <scope>NUCLEOTIDE SEQUENCE [LARGE SCALE GENOMIC DNA]</scope>
    <source>
        <strain evidence="9">EB21,IBRC-M 10013,KCTC 4048</strain>
    </source>
</reference>
<feature type="binding site" evidence="6">
    <location>
        <position position="32"/>
    </location>
    <ligand>
        <name>Zn(2+)</name>
        <dbReference type="ChEBI" id="CHEBI:29105"/>
    </ligand>
</feature>
<feature type="binding site" evidence="6">
    <location>
        <position position="10"/>
    </location>
    <ligand>
        <name>Zn(2+)</name>
        <dbReference type="ChEBI" id="CHEBI:29105"/>
    </ligand>
</feature>
<dbReference type="HAMAP" id="MF_00371">
    <property type="entry name" value="Ribosomal_eS27"/>
    <property type="match status" value="1"/>
</dbReference>
<dbReference type="Proteomes" id="UP000199370">
    <property type="component" value="Unassembled WGS sequence"/>
</dbReference>
<dbReference type="InterPro" id="IPR011332">
    <property type="entry name" value="Ribosomal_zn-bd"/>
</dbReference>
<dbReference type="GO" id="GO:0006412">
    <property type="term" value="P:translation"/>
    <property type="evidence" value="ECO:0007669"/>
    <property type="project" value="UniProtKB-UniRule"/>
</dbReference>
<keyword evidence="3 6" id="KW-0862">Zinc</keyword>
<keyword evidence="6 7" id="KW-0479">Metal-binding</keyword>
<evidence type="ECO:0000256" key="2">
    <source>
        <dbReference type="ARBA" id="ARBA00022771"/>
    </source>
</evidence>
<dbReference type="Pfam" id="PF01667">
    <property type="entry name" value="Ribosomal_S27e"/>
    <property type="match status" value="1"/>
</dbReference>
<evidence type="ECO:0000313" key="8">
    <source>
        <dbReference type="EMBL" id="SDM42332.1"/>
    </source>
</evidence>
<dbReference type="SUPFAM" id="SSF57829">
    <property type="entry name" value="Zn-binding ribosomal proteins"/>
    <property type="match status" value="1"/>
</dbReference>
<accession>A0A1G9T3W9</accession>
<dbReference type="RefSeq" id="WP_089731357.1">
    <property type="nucleotide sequence ID" value="NZ_FNIA01000002.1"/>
</dbReference>
<feature type="zinc finger region" description="C4-type" evidence="6">
    <location>
        <begin position="10"/>
        <end position="32"/>
    </location>
</feature>
<evidence type="ECO:0000256" key="4">
    <source>
        <dbReference type="ARBA" id="ARBA00022980"/>
    </source>
</evidence>
<dbReference type="GO" id="GO:0005840">
    <property type="term" value="C:ribosome"/>
    <property type="evidence" value="ECO:0007669"/>
    <property type="project" value="UniProtKB-KW"/>
</dbReference>
<keyword evidence="9" id="KW-1185">Reference proteome</keyword>
<evidence type="ECO:0000256" key="5">
    <source>
        <dbReference type="ARBA" id="ARBA00023274"/>
    </source>
</evidence>
<dbReference type="PROSITE" id="PS01168">
    <property type="entry name" value="RIBOSOMAL_S27E"/>
    <property type="match status" value="1"/>
</dbReference>
<organism evidence="8 9">
    <name type="scientific">Haloarchaeobius iranensis</name>
    <dbReference type="NCBI Taxonomy" id="996166"/>
    <lineage>
        <taxon>Archaea</taxon>
        <taxon>Methanobacteriati</taxon>
        <taxon>Methanobacteriota</taxon>
        <taxon>Stenosarchaea group</taxon>
        <taxon>Halobacteria</taxon>
        <taxon>Halobacteriales</taxon>
        <taxon>Halorubellaceae</taxon>
        <taxon>Haloarchaeobius</taxon>
    </lineage>
</organism>
<dbReference type="InterPro" id="IPR023407">
    <property type="entry name" value="Ribosomal_eS27_Zn-bd_dom_sf"/>
</dbReference>
<feature type="binding site" evidence="6">
    <location>
        <position position="29"/>
    </location>
    <ligand>
        <name>Zn(2+)</name>
        <dbReference type="ChEBI" id="CHEBI:29105"/>
    </ligand>
</feature>
<comment type="similarity">
    <text evidence="1 6 7">Belongs to the eukaryotic ribosomal protein eS27 family.</text>
</comment>
<evidence type="ECO:0000313" key="9">
    <source>
        <dbReference type="Proteomes" id="UP000199370"/>
    </source>
</evidence>
<comment type="subunit">
    <text evidence="6">Part of the 30S ribosomal subunit.</text>
</comment>
<name>A0A1G9T3W9_9EURY</name>
<comment type="cofactor">
    <cofactor evidence="6 7">
        <name>Zn(2+)</name>
        <dbReference type="ChEBI" id="CHEBI:29105"/>
    </cofactor>
    <text evidence="6 7">Binds 1 zinc ion per subunit.</text>
</comment>
<feature type="binding site" evidence="6">
    <location>
        <position position="13"/>
    </location>
    <ligand>
        <name>Zn(2+)</name>
        <dbReference type="ChEBI" id="CHEBI:29105"/>
    </ligand>
</feature>
<dbReference type="GO" id="GO:1990904">
    <property type="term" value="C:ribonucleoprotein complex"/>
    <property type="evidence" value="ECO:0007669"/>
    <property type="project" value="UniProtKB-KW"/>
</dbReference>
<dbReference type="NCBIfam" id="NF001629">
    <property type="entry name" value="PRK00415.1"/>
    <property type="match status" value="1"/>
</dbReference>